<accession>A0AAV3Y0I2</accession>
<feature type="region of interest" description="Disordered" evidence="1">
    <location>
        <begin position="46"/>
        <end position="70"/>
    </location>
</feature>
<reference evidence="2 3" key="1">
    <citation type="journal article" date="2021" name="Elife">
        <title>Chloroplast acquisition without the gene transfer in kleptoplastic sea slugs, Plakobranchus ocellatus.</title>
        <authorList>
            <person name="Maeda T."/>
            <person name="Takahashi S."/>
            <person name="Yoshida T."/>
            <person name="Shimamura S."/>
            <person name="Takaki Y."/>
            <person name="Nagai Y."/>
            <person name="Toyoda A."/>
            <person name="Suzuki Y."/>
            <person name="Arimoto A."/>
            <person name="Ishii H."/>
            <person name="Satoh N."/>
            <person name="Nishiyama T."/>
            <person name="Hasebe M."/>
            <person name="Maruyama T."/>
            <person name="Minagawa J."/>
            <person name="Obokata J."/>
            <person name="Shigenobu S."/>
        </authorList>
    </citation>
    <scope>NUCLEOTIDE SEQUENCE [LARGE SCALE GENOMIC DNA]</scope>
</reference>
<protein>
    <submittedName>
        <fullName evidence="2">Uncharacterized protein</fullName>
    </submittedName>
</protein>
<name>A0AAV3Y0I2_9GAST</name>
<sequence>MAEREKCSLGEHHLCPDWPADPNGVFPLSLARVFDRIFLTCSKASPQKGDLRLSGPPSGQGAGGRALTRDRRFPADLRAVSLAIVPPKFPTGKEEVSVPSDSNT</sequence>
<evidence type="ECO:0000256" key="1">
    <source>
        <dbReference type="SAM" id="MobiDB-lite"/>
    </source>
</evidence>
<dbReference type="EMBL" id="BLXT01000403">
    <property type="protein sequence ID" value="GFN76590.1"/>
    <property type="molecule type" value="Genomic_DNA"/>
</dbReference>
<evidence type="ECO:0000313" key="3">
    <source>
        <dbReference type="Proteomes" id="UP000735302"/>
    </source>
</evidence>
<evidence type="ECO:0000313" key="2">
    <source>
        <dbReference type="EMBL" id="GFN76590.1"/>
    </source>
</evidence>
<dbReference type="AlphaFoldDB" id="A0AAV3Y0I2"/>
<proteinExistence type="predicted"/>
<dbReference type="Proteomes" id="UP000735302">
    <property type="component" value="Unassembled WGS sequence"/>
</dbReference>
<keyword evidence="3" id="KW-1185">Reference proteome</keyword>
<organism evidence="2 3">
    <name type="scientific">Plakobranchus ocellatus</name>
    <dbReference type="NCBI Taxonomy" id="259542"/>
    <lineage>
        <taxon>Eukaryota</taxon>
        <taxon>Metazoa</taxon>
        <taxon>Spiralia</taxon>
        <taxon>Lophotrochozoa</taxon>
        <taxon>Mollusca</taxon>
        <taxon>Gastropoda</taxon>
        <taxon>Heterobranchia</taxon>
        <taxon>Euthyneura</taxon>
        <taxon>Panpulmonata</taxon>
        <taxon>Sacoglossa</taxon>
        <taxon>Placobranchoidea</taxon>
        <taxon>Plakobranchidae</taxon>
        <taxon>Plakobranchus</taxon>
    </lineage>
</organism>
<comment type="caution">
    <text evidence="2">The sequence shown here is derived from an EMBL/GenBank/DDBJ whole genome shotgun (WGS) entry which is preliminary data.</text>
</comment>
<gene>
    <name evidence="2" type="ORF">PoB_000309600</name>
</gene>